<dbReference type="PANTHER" id="PTHR48081">
    <property type="entry name" value="AB HYDROLASE SUPERFAMILY PROTEIN C4A8.06C"/>
    <property type="match status" value="1"/>
</dbReference>
<dbReference type="InterPro" id="IPR002110">
    <property type="entry name" value="Ankyrin_rpt"/>
</dbReference>
<dbReference type="Gene3D" id="1.25.40.20">
    <property type="entry name" value="Ankyrin repeat-containing domain"/>
    <property type="match status" value="1"/>
</dbReference>
<keyword evidence="6" id="KW-1185">Reference proteome</keyword>
<feature type="repeat" description="ANK" evidence="2">
    <location>
        <begin position="337"/>
        <end position="369"/>
    </location>
</feature>
<keyword evidence="2" id="KW-0040">ANK repeat</keyword>
<evidence type="ECO:0000313" key="6">
    <source>
        <dbReference type="Proteomes" id="UP000572817"/>
    </source>
</evidence>
<dbReference type="PROSITE" id="PS50297">
    <property type="entry name" value="ANK_REP_REGION"/>
    <property type="match status" value="1"/>
</dbReference>
<evidence type="ECO:0000256" key="1">
    <source>
        <dbReference type="ARBA" id="ARBA00022801"/>
    </source>
</evidence>
<feature type="domain" description="Alpha/beta hydrolase fold-3" evidence="4">
    <location>
        <begin position="60"/>
        <end position="220"/>
    </location>
</feature>
<dbReference type="Proteomes" id="UP000572817">
    <property type="component" value="Unassembled WGS sequence"/>
</dbReference>
<dbReference type="OrthoDB" id="408631at2759"/>
<proteinExistence type="predicted"/>
<dbReference type="SUPFAM" id="SSF53474">
    <property type="entry name" value="alpha/beta-Hydrolases"/>
    <property type="match status" value="1"/>
</dbReference>
<evidence type="ECO:0000256" key="3">
    <source>
        <dbReference type="SAM" id="MobiDB-lite"/>
    </source>
</evidence>
<dbReference type="PROSITE" id="PS50088">
    <property type="entry name" value="ANK_REPEAT"/>
    <property type="match status" value="2"/>
</dbReference>
<dbReference type="Gene3D" id="3.40.50.1820">
    <property type="entry name" value="alpha/beta hydrolase"/>
    <property type="match status" value="1"/>
</dbReference>
<comment type="caution">
    <text evidence="5">The sequence shown here is derived from an EMBL/GenBank/DDBJ whole genome shotgun (WGS) entry which is preliminary data.</text>
</comment>
<protein>
    <submittedName>
        <fullName evidence="5">Alpha/beta hydrolase fold-3</fullName>
    </submittedName>
</protein>
<dbReference type="InterPro" id="IPR036770">
    <property type="entry name" value="Ankyrin_rpt-contain_sf"/>
</dbReference>
<accession>A0A8H4J7A0</accession>
<dbReference type="SMART" id="SM00248">
    <property type="entry name" value="ANK"/>
    <property type="match status" value="3"/>
</dbReference>
<dbReference type="Pfam" id="PF07859">
    <property type="entry name" value="Abhydrolase_3"/>
    <property type="match status" value="1"/>
</dbReference>
<dbReference type="InterPro" id="IPR013094">
    <property type="entry name" value="AB_hydrolase_3"/>
</dbReference>
<dbReference type="AlphaFoldDB" id="A0A8H4J7A0"/>
<dbReference type="InterPro" id="IPR029058">
    <property type="entry name" value="AB_hydrolase_fold"/>
</dbReference>
<evidence type="ECO:0000259" key="4">
    <source>
        <dbReference type="Pfam" id="PF07859"/>
    </source>
</evidence>
<feature type="repeat" description="ANK" evidence="2">
    <location>
        <begin position="303"/>
        <end position="335"/>
    </location>
</feature>
<organism evidence="5 6">
    <name type="scientific">Botryosphaeria dothidea</name>
    <dbReference type="NCBI Taxonomy" id="55169"/>
    <lineage>
        <taxon>Eukaryota</taxon>
        <taxon>Fungi</taxon>
        <taxon>Dikarya</taxon>
        <taxon>Ascomycota</taxon>
        <taxon>Pezizomycotina</taxon>
        <taxon>Dothideomycetes</taxon>
        <taxon>Dothideomycetes incertae sedis</taxon>
        <taxon>Botryosphaeriales</taxon>
        <taxon>Botryosphaeriaceae</taxon>
        <taxon>Botryosphaeria</taxon>
    </lineage>
</organism>
<feature type="region of interest" description="Disordered" evidence="3">
    <location>
        <begin position="222"/>
        <end position="245"/>
    </location>
</feature>
<keyword evidence="1 5" id="KW-0378">Hydrolase</keyword>
<dbReference type="EMBL" id="WWBZ02000001">
    <property type="protein sequence ID" value="KAF4313057.1"/>
    <property type="molecule type" value="Genomic_DNA"/>
</dbReference>
<evidence type="ECO:0000313" key="5">
    <source>
        <dbReference type="EMBL" id="KAF4313057.1"/>
    </source>
</evidence>
<dbReference type="InterPro" id="IPR050300">
    <property type="entry name" value="GDXG_lipolytic_enzyme"/>
</dbReference>
<dbReference type="GO" id="GO:0016787">
    <property type="term" value="F:hydrolase activity"/>
    <property type="evidence" value="ECO:0007669"/>
    <property type="project" value="UniProtKB-KW"/>
</dbReference>
<gene>
    <name evidence="5" type="ORF">GTA08_BOTSDO00642</name>
</gene>
<evidence type="ECO:0000256" key="2">
    <source>
        <dbReference type="PROSITE-ProRule" id="PRU00023"/>
    </source>
</evidence>
<sequence length="574" mass="64615">MPAYIGRVFFSKPVALPFLRWRMLRHGYLHSPITWREVKNDNFPGVWLTFDEETKPDIVVFYCHGGGFSMGSSFFYMEFLLAWVSLLKESGYKNPALFALEYTLVPDAVYPTQLQQAFAGYEHVLSVVEDPSRVCVGGDSAGGTLILSLLLHLADHPRHRGKLPGLATMISPWVTIVSPNDRNTRSDYLNADSLHLYGRQYVGNKISEEDPIVSPGKCKDPVRWARASPSQDESSEPRHTPESNVACEEVPDEVVVDVVNYIREANVDGLQAFLHGPFWHLNINWHIDLSPSSNERQRLQDVVGRSLLSAAAFCSSAEVIKLMLHEHADVDVKDIQTDYTPLMVAIKQNRYEIVKLLLEHDASKALLDSDGHHALHVAAMFAKDVRIMQLLTCSQTVLLDAPAVLEGPDYAMKEGDNDFDYRFDVICLLMQYFPNDMRGAPQWQRKALHRYLPITPRFTEYNENGFFDAALKQHSGLLTSSVTIFRRAAQAVSIKIFLDSETALGPPERDHNGILEALTLQRAQSLPGVPIPRDFVIDVLSLLGSQERGMARQSPDKTTPDAFRTTFSQQYTKI</sequence>
<dbReference type="SUPFAM" id="SSF48403">
    <property type="entry name" value="Ankyrin repeat"/>
    <property type="match status" value="1"/>
</dbReference>
<dbReference type="Pfam" id="PF12796">
    <property type="entry name" value="Ank_2"/>
    <property type="match status" value="1"/>
</dbReference>
<dbReference type="PANTHER" id="PTHR48081:SF2">
    <property type="entry name" value="ALPHA_BETA-HYDROLASE"/>
    <property type="match status" value="1"/>
</dbReference>
<reference evidence="5" key="1">
    <citation type="submission" date="2020-04" db="EMBL/GenBank/DDBJ databases">
        <title>Genome Assembly and Annotation of Botryosphaeria dothidea sdau 11-99, a Latent Pathogen of Apple Fruit Ring Rot in China.</title>
        <authorList>
            <person name="Yu C."/>
            <person name="Diao Y."/>
            <person name="Lu Q."/>
            <person name="Zhao J."/>
            <person name="Cui S."/>
            <person name="Peng C."/>
            <person name="He B."/>
            <person name="Liu H."/>
        </authorList>
    </citation>
    <scope>NUCLEOTIDE SEQUENCE [LARGE SCALE GENOMIC DNA]</scope>
    <source>
        <strain evidence="5">Sdau11-99</strain>
    </source>
</reference>
<name>A0A8H4J7A0_9PEZI</name>